<organism evidence="1 2">
    <name type="scientific">Cohnella ginsengisoli</name>
    <dbReference type="NCBI Taxonomy" id="425004"/>
    <lineage>
        <taxon>Bacteria</taxon>
        <taxon>Bacillati</taxon>
        <taxon>Bacillota</taxon>
        <taxon>Bacilli</taxon>
        <taxon>Bacillales</taxon>
        <taxon>Paenibacillaceae</taxon>
        <taxon>Cohnella</taxon>
    </lineage>
</organism>
<proteinExistence type="predicted"/>
<dbReference type="EMBL" id="JAPDHZ010000002">
    <property type="protein sequence ID" value="MDG0789669.1"/>
    <property type="molecule type" value="Genomic_DNA"/>
</dbReference>
<evidence type="ECO:0000313" key="2">
    <source>
        <dbReference type="Proteomes" id="UP001153387"/>
    </source>
</evidence>
<dbReference type="GO" id="GO:0009234">
    <property type="term" value="P:menaquinone biosynthetic process"/>
    <property type="evidence" value="ECO:0007669"/>
    <property type="project" value="InterPro"/>
</dbReference>
<dbReference type="RefSeq" id="WP_277563582.1">
    <property type="nucleotide sequence ID" value="NZ_JAPDHZ010000002.1"/>
</dbReference>
<gene>
    <name evidence="1" type="ORF">OMP38_01500</name>
</gene>
<evidence type="ECO:0000313" key="1">
    <source>
        <dbReference type="EMBL" id="MDG0789669.1"/>
    </source>
</evidence>
<reference evidence="1 2" key="1">
    <citation type="submission" date="2022-10" db="EMBL/GenBank/DDBJ databases">
        <title>Comparative genomic analysis of Cohnella hashimotonis sp. nov., isolated from the International Space Station.</title>
        <authorList>
            <person name="Simpson A."/>
            <person name="Venkateswaran K."/>
        </authorList>
    </citation>
    <scope>NUCLEOTIDE SEQUENCE [LARGE SCALE GENOMIC DNA]</scope>
    <source>
        <strain evidence="1 2">DSM 18997</strain>
    </source>
</reference>
<accession>A0A9X4KDL9</accession>
<protein>
    <submittedName>
        <fullName evidence="1">Heptaprenyl diphosphate synthase component 1</fullName>
    </submittedName>
</protein>
<sequence>MTRKPIAQLARKYTEYDMIARHTDLPEFPEGRVRLLQAVLADLQEMGGQAELYPLATSLVQLGLDTHDLVENEESGAKAQTKQMRARQMKVLAGDYFSGRFYHLLSQAGQIETVKRLSEAVCEVNRIKMSLYGKMKQMRMNAEEYVSYGSAIRGVLFMSFGHLMNGMYAKLWPELVERFSRCELLLQELLRLQRPDELSGSWGVWHVMGEGSAEDRRALEERADDHGLLRQLMDKYGVADKLVAQLRQSAGQLQAMLPKLPSDKLAAELASLIEPFLQGPAWVPAAAIKELG</sequence>
<dbReference type="Proteomes" id="UP001153387">
    <property type="component" value="Unassembled WGS sequence"/>
</dbReference>
<dbReference type="Pfam" id="PF07307">
    <property type="entry name" value="HEPPP_synt_1"/>
    <property type="match status" value="1"/>
</dbReference>
<dbReference type="AlphaFoldDB" id="A0A9X4KDL9"/>
<keyword evidence="2" id="KW-1185">Reference proteome</keyword>
<dbReference type="Gene3D" id="1.20.120.1450">
    <property type="match status" value="1"/>
</dbReference>
<comment type="caution">
    <text evidence="1">The sequence shown here is derived from an EMBL/GenBank/DDBJ whole genome shotgun (WGS) entry which is preliminary data.</text>
</comment>
<dbReference type="InterPro" id="IPR009920">
    <property type="entry name" value="HEPPP_synth_su1"/>
</dbReference>
<name>A0A9X4KDL9_9BACL</name>